<name>A0A841BG85_9ACTN</name>
<accession>A0A841BG85</accession>
<keyword evidence="3" id="KW-1185">Reference proteome</keyword>
<feature type="transmembrane region" description="Helical" evidence="1">
    <location>
        <begin position="65"/>
        <end position="84"/>
    </location>
</feature>
<comment type="caution">
    <text evidence="2">The sequence shown here is derived from an EMBL/GenBank/DDBJ whole genome shotgun (WGS) entry which is preliminary data.</text>
</comment>
<feature type="transmembrane region" description="Helical" evidence="1">
    <location>
        <begin position="6"/>
        <end position="28"/>
    </location>
</feature>
<organism evidence="2 3">
    <name type="scientific">Allocatelliglobosispora scoriae</name>
    <dbReference type="NCBI Taxonomy" id="643052"/>
    <lineage>
        <taxon>Bacteria</taxon>
        <taxon>Bacillati</taxon>
        <taxon>Actinomycetota</taxon>
        <taxon>Actinomycetes</taxon>
        <taxon>Micromonosporales</taxon>
        <taxon>Micromonosporaceae</taxon>
        <taxon>Allocatelliglobosispora</taxon>
    </lineage>
</organism>
<sequence length="102" mass="10713">MSTLDIILLAVAIAAVAAGIAVIVLRWVPRGWRGAAPWVFACILFSFSLSSVGSLADRQFPDHEAVFFPLRVAGMLGVVAFALLGRSQQKTAESAAPASADQ</sequence>
<feature type="transmembrane region" description="Helical" evidence="1">
    <location>
        <begin position="35"/>
        <end position="53"/>
    </location>
</feature>
<dbReference type="Proteomes" id="UP000587527">
    <property type="component" value="Unassembled WGS sequence"/>
</dbReference>
<gene>
    <name evidence="2" type="ORF">F4553_000673</name>
</gene>
<dbReference type="RefSeq" id="WP_184831852.1">
    <property type="nucleotide sequence ID" value="NZ_JACHMN010000001.1"/>
</dbReference>
<evidence type="ECO:0000313" key="3">
    <source>
        <dbReference type="Proteomes" id="UP000587527"/>
    </source>
</evidence>
<reference evidence="2 3" key="1">
    <citation type="submission" date="2020-08" db="EMBL/GenBank/DDBJ databases">
        <title>Sequencing the genomes of 1000 actinobacteria strains.</title>
        <authorList>
            <person name="Klenk H.-P."/>
        </authorList>
    </citation>
    <scope>NUCLEOTIDE SEQUENCE [LARGE SCALE GENOMIC DNA]</scope>
    <source>
        <strain evidence="2 3">DSM 45362</strain>
    </source>
</reference>
<keyword evidence="1" id="KW-1133">Transmembrane helix</keyword>
<protein>
    <submittedName>
        <fullName evidence="2">ABC-type multidrug transport system permease subunit</fullName>
    </submittedName>
</protein>
<keyword evidence="1" id="KW-0472">Membrane</keyword>
<proteinExistence type="predicted"/>
<evidence type="ECO:0000256" key="1">
    <source>
        <dbReference type="SAM" id="Phobius"/>
    </source>
</evidence>
<dbReference type="AlphaFoldDB" id="A0A841BG85"/>
<dbReference type="EMBL" id="JACHMN010000001">
    <property type="protein sequence ID" value="MBB5867294.1"/>
    <property type="molecule type" value="Genomic_DNA"/>
</dbReference>
<keyword evidence="1" id="KW-0812">Transmembrane</keyword>
<evidence type="ECO:0000313" key="2">
    <source>
        <dbReference type="EMBL" id="MBB5867294.1"/>
    </source>
</evidence>